<evidence type="ECO:0000313" key="5">
    <source>
        <dbReference type="EMBL" id="AXA37900.1"/>
    </source>
</evidence>
<dbReference type="GO" id="GO:0006310">
    <property type="term" value="P:DNA recombination"/>
    <property type="evidence" value="ECO:0007669"/>
    <property type="project" value="UniProtKB-KW"/>
</dbReference>
<evidence type="ECO:0000256" key="3">
    <source>
        <dbReference type="ARBA" id="ARBA00023172"/>
    </source>
</evidence>
<protein>
    <submittedName>
        <fullName evidence="5">Phage integrase family protein</fullName>
    </submittedName>
</protein>
<gene>
    <name evidence="5" type="ORF">DLJ82_0280</name>
</gene>
<dbReference type="PANTHER" id="PTHR30629:SF2">
    <property type="entry name" value="PROPHAGE INTEGRASE INTS-RELATED"/>
    <property type="match status" value="1"/>
</dbReference>
<keyword evidence="3" id="KW-0233">DNA recombination</keyword>
<feature type="domain" description="Tyr recombinase" evidence="4">
    <location>
        <begin position="267"/>
        <end position="459"/>
    </location>
</feature>
<evidence type="ECO:0000256" key="1">
    <source>
        <dbReference type="ARBA" id="ARBA00008857"/>
    </source>
</evidence>
<dbReference type="SUPFAM" id="SSF56349">
    <property type="entry name" value="DNA breaking-rejoining enzymes"/>
    <property type="match status" value="1"/>
</dbReference>
<dbReference type="PANTHER" id="PTHR30629">
    <property type="entry name" value="PROPHAGE INTEGRASE"/>
    <property type="match status" value="1"/>
</dbReference>
<dbReference type="InterPro" id="IPR002104">
    <property type="entry name" value="Integrase_catalytic"/>
</dbReference>
<dbReference type="Proteomes" id="UP000251166">
    <property type="component" value="Chromosome"/>
</dbReference>
<keyword evidence="2" id="KW-0229">DNA integration</keyword>
<name>A0A2Z4Y9F3_RHILE</name>
<evidence type="ECO:0000313" key="6">
    <source>
        <dbReference type="Proteomes" id="UP000251166"/>
    </source>
</evidence>
<dbReference type="EMBL" id="CP030760">
    <property type="protein sequence ID" value="AXA37900.1"/>
    <property type="molecule type" value="Genomic_DNA"/>
</dbReference>
<dbReference type="InterPro" id="IPR046668">
    <property type="entry name" value="DUF6538"/>
</dbReference>
<proteinExistence type="inferred from homology"/>
<dbReference type="PROSITE" id="PS51898">
    <property type="entry name" value="TYR_RECOMBINASE"/>
    <property type="match status" value="1"/>
</dbReference>
<dbReference type="RefSeq" id="WP_112902736.1">
    <property type="nucleotide sequence ID" value="NZ_CP030760.1"/>
</dbReference>
<evidence type="ECO:0000256" key="2">
    <source>
        <dbReference type="ARBA" id="ARBA00022908"/>
    </source>
</evidence>
<comment type="similarity">
    <text evidence="1">Belongs to the 'phage' integrase family.</text>
</comment>
<dbReference type="InterPro" id="IPR013762">
    <property type="entry name" value="Integrase-like_cat_sf"/>
</dbReference>
<dbReference type="GO" id="GO:0015074">
    <property type="term" value="P:DNA integration"/>
    <property type="evidence" value="ECO:0007669"/>
    <property type="project" value="UniProtKB-KW"/>
</dbReference>
<dbReference type="Pfam" id="PF20172">
    <property type="entry name" value="DUF6538"/>
    <property type="match status" value="1"/>
</dbReference>
<dbReference type="InterPro" id="IPR050808">
    <property type="entry name" value="Phage_Integrase"/>
</dbReference>
<reference evidence="5 6" key="1">
    <citation type="submission" date="2018-07" db="EMBL/GenBank/DDBJ databases">
        <title>Rhizobium leguminosarum strain:ATCC 14479 Genome sequencing and assembly.</title>
        <authorList>
            <person name="Chakraborty R."/>
        </authorList>
    </citation>
    <scope>NUCLEOTIDE SEQUENCE [LARGE SCALE GENOMIC DNA]</scope>
    <source>
        <strain evidence="5 6">ATCC 14479</strain>
    </source>
</reference>
<dbReference type="GO" id="GO:0003677">
    <property type="term" value="F:DNA binding"/>
    <property type="evidence" value="ECO:0007669"/>
    <property type="project" value="InterPro"/>
</dbReference>
<dbReference type="InterPro" id="IPR011010">
    <property type="entry name" value="DNA_brk_join_enz"/>
</dbReference>
<sequence>MRLKYVTKTPSGTYEYRRQVPARLRAAVGKREIKKVLGSTETEARAAYSKADADAEKILAKAKAPQAQQEMVRTALMDFHSAKRRVEELGINPSAPVYSDEGGYDTETMARDAHIESIARKYPLDAEGHPDVTSPIESMMIALLGAGPKVKAPEPTFDDAVRIYIQEKHLLEPAEKKQLLHVQLIAREFKAALNGKPPALPALKREHGRAVRDFMLTEKERQPESVERYLNTVRAIINMAIKEFDLECGNPFMDLEVKKDPTATRKSKRLPLPTDVLRKVTERIHGHAGKELQIIWDMLAGTGCRPSEVTGLRAEDVRVDAPVPHIRIEWHDRRRVKDEITQRWVPLVGSALASARAALELTKTGKRHKQVAAHMLFPTYGRLGGGGAASAAIMAKHMRLFTTNPKHVLYSLRHNAKDNLRLAGIPVEVQNMILGHTNGGVAEGYGGDEAILEVTSAAMAKAFR</sequence>
<organism evidence="5 6">
    <name type="scientific">Rhizobium leguminosarum</name>
    <dbReference type="NCBI Taxonomy" id="384"/>
    <lineage>
        <taxon>Bacteria</taxon>
        <taxon>Pseudomonadati</taxon>
        <taxon>Pseudomonadota</taxon>
        <taxon>Alphaproteobacteria</taxon>
        <taxon>Hyphomicrobiales</taxon>
        <taxon>Rhizobiaceae</taxon>
        <taxon>Rhizobium/Agrobacterium group</taxon>
        <taxon>Rhizobium</taxon>
    </lineage>
</organism>
<dbReference type="Gene3D" id="1.10.443.10">
    <property type="entry name" value="Intergrase catalytic core"/>
    <property type="match status" value="1"/>
</dbReference>
<evidence type="ECO:0000259" key="4">
    <source>
        <dbReference type="PROSITE" id="PS51898"/>
    </source>
</evidence>
<accession>A0A2Z4Y9F3</accession>
<dbReference type="AlphaFoldDB" id="A0A2Z4Y9F3"/>